<evidence type="ECO:0000313" key="1">
    <source>
        <dbReference type="EMBL" id="JAE14434.1"/>
    </source>
</evidence>
<proteinExistence type="predicted"/>
<accession>A0A0A9FT67</accession>
<dbReference type="EMBL" id="GBRH01183462">
    <property type="protein sequence ID" value="JAE14434.1"/>
    <property type="molecule type" value="Transcribed_RNA"/>
</dbReference>
<sequence length="8" mass="924">MLFSSVLK</sequence>
<reference evidence="1" key="2">
    <citation type="journal article" date="2015" name="Data Brief">
        <title>Shoot transcriptome of the giant reed, Arundo donax.</title>
        <authorList>
            <person name="Barrero R.A."/>
            <person name="Guerrero F.D."/>
            <person name="Moolhuijzen P."/>
            <person name="Goolsby J.A."/>
            <person name="Tidwell J."/>
            <person name="Bellgard S.E."/>
            <person name="Bellgard M.I."/>
        </authorList>
    </citation>
    <scope>NUCLEOTIDE SEQUENCE</scope>
    <source>
        <tissue evidence="1">Shoot tissue taken approximately 20 cm above the soil surface</tissue>
    </source>
</reference>
<name>A0A0A9FT67_ARUDO</name>
<reference evidence="1" key="1">
    <citation type="submission" date="2014-09" db="EMBL/GenBank/DDBJ databases">
        <authorList>
            <person name="Magalhaes I.L.F."/>
            <person name="Oliveira U."/>
            <person name="Santos F.R."/>
            <person name="Vidigal T.H.D.A."/>
            <person name="Brescovit A.D."/>
            <person name="Santos A.J."/>
        </authorList>
    </citation>
    <scope>NUCLEOTIDE SEQUENCE</scope>
    <source>
        <tissue evidence="1">Shoot tissue taken approximately 20 cm above the soil surface</tissue>
    </source>
</reference>
<protein>
    <submittedName>
        <fullName evidence="1">Uncharacterized protein</fullName>
    </submittedName>
</protein>
<organism evidence="1">
    <name type="scientific">Arundo donax</name>
    <name type="common">Giant reed</name>
    <name type="synonym">Donax arundinaceus</name>
    <dbReference type="NCBI Taxonomy" id="35708"/>
    <lineage>
        <taxon>Eukaryota</taxon>
        <taxon>Viridiplantae</taxon>
        <taxon>Streptophyta</taxon>
        <taxon>Embryophyta</taxon>
        <taxon>Tracheophyta</taxon>
        <taxon>Spermatophyta</taxon>
        <taxon>Magnoliopsida</taxon>
        <taxon>Liliopsida</taxon>
        <taxon>Poales</taxon>
        <taxon>Poaceae</taxon>
        <taxon>PACMAD clade</taxon>
        <taxon>Arundinoideae</taxon>
        <taxon>Arundineae</taxon>
        <taxon>Arundo</taxon>
    </lineage>
</organism>